<keyword evidence="2 3" id="KW-0808">Transferase</keyword>
<dbReference type="InterPro" id="IPR014388">
    <property type="entry name" value="3-oxoacid_CoA-transferase"/>
</dbReference>
<dbReference type="Pfam" id="PF01144">
    <property type="entry name" value="CoA_trans"/>
    <property type="match status" value="1"/>
</dbReference>
<evidence type="ECO:0000313" key="5">
    <source>
        <dbReference type="EMBL" id="MBF2734840.1"/>
    </source>
</evidence>
<dbReference type="GO" id="GO:0008775">
    <property type="term" value="F:acetate CoA-transferase activity"/>
    <property type="evidence" value="ECO:0007669"/>
    <property type="project" value="UniProtKB-EC"/>
</dbReference>
<dbReference type="Proteomes" id="UP000604381">
    <property type="component" value="Unassembled WGS sequence"/>
</dbReference>
<dbReference type="PIRSF" id="PIRSF000858">
    <property type="entry name" value="SCOT-t"/>
    <property type="match status" value="1"/>
</dbReference>
<dbReference type="AlphaFoldDB" id="A0A930UBG1"/>
<dbReference type="EC" id="2.8.3.8" evidence="3"/>
<dbReference type="Gene3D" id="3.40.1080.10">
    <property type="entry name" value="Glutaconate Coenzyme A-transferase"/>
    <property type="match status" value="2"/>
</dbReference>
<evidence type="ECO:0000256" key="4">
    <source>
        <dbReference type="PIRSR" id="PIRSR000858-1"/>
    </source>
</evidence>
<dbReference type="EMBL" id="JADHEI010000028">
    <property type="protein sequence ID" value="MBF2734840.1"/>
    <property type="molecule type" value="Genomic_DNA"/>
</dbReference>
<organism evidence="5 6">
    <name type="scientific">Candidatus Amphirhobacter heronislandensis</name>
    <dbReference type="NCBI Taxonomy" id="1732024"/>
    <lineage>
        <taxon>Bacteria</taxon>
        <taxon>Pseudomonadati</taxon>
        <taxon>Pseudomonadota</taxon>
        <taxon>Gammaproteobacteria</taxon>
        <taxon>Candidatus Tethybacterales</taxon>
        <taxon>Candidatus Tethybacteraceae</taxon>
        <taxon>Candidatus Amphirhobacter</taxon>
    </lineage>
</organism>
<keyword evidence="6" id="KW-1185">Reference proteome</keyword>
<name>A0A930UBG1_9GAMM</name>
<evidence type="ECO:0000256" key="1">
    <source>
        <dbReference type="ARBA" id="ARBA00007154"/>
    </source>
</evidence>
<gene>
    <name evidence="5" type="ORF">ISN26_01930</name>
</gene>
<dbReference type="PANTHER" id="PTHR43293">
    <property type="entry name" value="ACETATE COA-TRANSFERASE YDIF"/>
    <property type="match status" value="1"/>
</dbReference>
<comment type="catalytic activity">
    <reaction evidence="3">
        <text>an acyl-CoA + acetate = a carboxylate + acetyl-CoA</text>
        <dbReference type="Rhea" id="RHEA:13381"/>
        <dbReference type="ChEBI" id="CHEBI:29067"/>
        <dbReference type="ChEBI" id="CHEBI:30089"/>
        <dbReference type="ChEBI" id="CHEBI:57288"/>
        <dbReference type="ChEBI" id="CHEBI:58342"/>
        <dbReference type="EC" id="2.8.3.8"/>
    </reaction>
</comment>
<feature type="active site" description="5-glutamyl coenzyme A thioester intermediate" evidence="4">
    <location>
        <position position="324"/>
    </location>
</feature>
<accession>A0A930UBG1</accession>
<protein>
    <recommendedName>
        <fullName evidence="3">Acetate CoA-transferase YdiF</fullName>
        <ecNumber evidence="3">2.8.3.8</ecNumber>
    </recommendedName>
</protein>
<comment type="caution">
    <text evidence="5">The sequence shown here is derived from an EMBL/GenBank/DDBJ whole genome shotgun (WGS) entry which is preliminary data.</text>
</comment>
<reference evidence="5" key="1">
    <citation type="submission" date="2020-10" db="EMBL/GenBank/DDBJ databases">
        <title>An improved Amphimedon queenslandica hologenome assembly reveals how three proteobacterial symbionts can extend the metabolic phenotypic of their marine sponge host.</title>
        <authorList>
            <person name="Degnan B."/>
            <person name="Degnan S."/>
            <person name="Xiang X."/>
        </authorList>
    </citation>
    <scope>NUCLEOTIDE SEQUENCE</scope>
    <source>
        <strain evidence="5">AqS2</strain>
    </source>
</reference>
<dbReference type="InterPro" id="IPR004165">
    <property type="entry name" value="CoA_trans_fam_I"/>
</dbReference>
<dbReference type="PANTHER" id="PTHR43293:SF1">
    <property type="entry name" value="ACETATE COA-TRANSFERASE YDIF"/>
    <property type="match status" value="1"/>
</dbReference>
<evidence type="ECO:0000256" key="2">
    <source>
        <dbReference type="ARBA" id="ARBA00022679"/>
    </source>
</evidence>
<dbReference type="SUPFAM" id="SSF100950">
    <property type="entry name" value="NagB/RpiA/CoA transferase-like"/>
    <property type="match status" value="2"/>
</dbReference>
<evidence type="ECO:0000313" key="6">
    <source>
        <dbReference type="Proteomes" id="UP000604381"/>
    </source>
</evidence>
<proteinExistence type="inferred from homology"/>
<dbReference type="InterPro" id="IPR037171">
    <property type="entry name" value="NagB/RpiA_transferase-like"/>
</dbReference>
<sequence length="503" mass="52745">MPRLVPTLTAAEAAARIPDGATIALSGSGGGVLEPDELIKALAERFAKEGHPRDLTVMHALGIGDGEGSGLARLAREGMLACLIGGHWSWSPELQGMAAAEEFAAYTLPAGAIMHLYREIGAGRPGLVTPIGLGTFADPANGGGRVNAKAKADIVEKIKLDGKDYLRYLPRPIDVSLLRATWADPHGNLSCEREAADIDNYVCALAARNSGGMAFAQVAERRDAPVRPARLARVPGVLLEGVVIAPGQKQTCEHDYDPAVSGEAPPPDAPPSLEVPAGVRGLIARRAARELAPGMSVNFGFGMPDGVPAAAAELGIDLGWTSVEQGWHNAEMLGGRVFGAGRHAQAQVSSPDQFDYYSGGGPDIAFLGMGEMDAAGNVNVSWLGKHVVGPGGFVEITQRARKVVFCGTFEAKGFRAGAGPDGRLAIEAYGEVPKVVEKVRHITFSGERARRDGQQVVYVTERAVFSLQPDGVRLEEVAPGADPRRDVLDRMGFAPALAPGLGL</sequence>
<dbReference type="SMART" id="SM00882">
    <property type="entry name" value="CoA_trans"/>
    <property type="match status" value="1"/>
</dbReference>
<comment type="similarity">
    <text evidence="1 3">Belongs to the 3-oxoacid CoA-transferase family.</text>
</comment>
<comment type="function">
    <text evidence="3">CoA transferase having broad substrate specificity for short-chain acyl-CoA thioesters with the activity decreasing when the length of the carboxylic acid chain exceeds four carbons.</text>
</comment>
<evidence type="ECO:0000256" key="3">
    <source>
        <dbReference type="PIRNR" id="PIRNR000858"/>
    </source>
</evidence>
<dbReference type="GO" id="GO:0046952">
    <property type="term" value="P:ketone body catabolic process"/>
    <property type="evidence" value="ECO:0007669"/>
    <property type="project" value="InterPro"/>
</dbReference>